<name>A0A7W9BDF9_9SPHN</name>
<evidence type="ECO:0000256" key="1">
    <source>
        <dbReference type="SAM" id="SignalP"/>
    </source>
</evidence>
<reference evidence="2 3" key="1">
    <citation type="submission" date="2020-08" db="EMBL/GenBank/DDBJ databases">
        <title>Genomic Encyclopedia of Type Strains, Phase IV (KMG-IV): sequencing the most valuable type-strain genomes for metagenomic binning, comparative biology and taxonomic classification.</title>
        <authorList>
            <person name="Goeker M."/>
        </authorList>
    </citation>
    <scope>NUCLEOTIDE SEQUENCE [LARGE SCALE GENOMIC DNA]</scope>
    <source>
        <strain evidence="2 3">DSM 100044</strain>
    </source>
</reference>
<organism evidence="2 3">
    <name type="scientific">Sphingomonas aerophila</name>
    <dbReference type="NCBI Taxonomy" id="1344948"/>
    <lineage>
        <taxon>Bacteria</taxon>
        <taxon>Pseudomonadati</taxon>
        <taxon>Pseudomonadota</taxon>
        <taxon>Alphaproteobacteria</taxon>
        <taxon>Sphingomonadales</taxon>
        <taxon>Sphingomonadaceae</taxon>
        <taxon>Sphingomonas</taxon>
    </lineage>
</organism>
<feature type="chain" id="PRO_5030860243" evidence="1">
    <location>
        <begin position="29"/>
        <end position="790"/>
    </location>
</feature>
<accession>A0A7W9BDF9</accession>
<dbReference type="RefSeq" id="WP_246348529.1">
    <property type="nucleotide sequence ID" value="NZ_JACIJK010000005.1"/>
</dbReference>
<comment type="caution">
    <text evidence="2">The sequence shown here is derived from an EMBL/GenBank/DDBJ whole genome shotgun (WGS) entry which is preliminary data.</text>
</comment>
<protein>
    <submittedName>
        <fullName evidence="2">Uncharacterized protein</fullName>
    </submittedName>
</protein>
<evidence type="ECO:0000313" key="3">
    <source>
        <dbReference type="Proteomes" id="UP000546200"/>
    </source>
</evidence>
<dbReference type="AlphaFoldDB" id="A0A7W9BDF9"/>
<gene>
    <name evidence="2" type="ORF">FHS94_002051</name>
</gene>
<evidence type="ECO:0000313" key="2">
    <source>
        <dbReference type="EMBL" id="MBB5715210.1"/>
    </source>
</evidence>
<keyword evidence="1" id="KW-0732">Signal</keyword>
<keyword evidence="3" id="KW-1185">Reference proteome</keyword>
<sequence>MFAAFKTLLVSFLACLVLFGAGLSTLHAQSAAFDLSGPSLRATVTHAGVTLPLSKVPNLTAGDRVRIAAELPTDQSARYHLVLVFLRGATNPPLKGWLFDAETWKLKKATLDVAVPPGAQQALALLVPDVGGAVDAVFKAVREKPGAFVRASQELNQAMLDRARLEAFLNHVRRGEAQGRTAAVSPQLAQSLAVKLDADCLLRQPDTQAACLTQGSNAMVLADSQTSSIAQTLAGAPADIALQLSATPQGGFGYYSPYIGVVRDLARILGAFQSAQLQFIPALSVQQGAATKLLLNTAPSFRKPQSVLVAALPTVAEPSLPPLKSKVEGGICISRPGMFLPVGGAPLVFATDYARQVALSVPLKSGRTLDFPLLADPARGGYALAEEQISAAGMDAVMTGTVHGLWGFQPFQSAQFRLEAPVNPWRVIGEASLVAGRDGNLLLGGGAASCVADVVMQRGTQTSPVEWAAEPGGGVSVKVPLAGVAAGPFTILVRHFGVEQPQRFDLRAFAETSSIAAFAIQAGDNEGLLTGTRLDQVASLDIGGVTFRPGALRRVNGKDELVMAGDPSGVAALRAGETRAVEATLSDGRVLRSRASIGASRPKIALLSKSAERVEPAPALAVTLDDPNLIPADSRLTFSFKAVGPTRLAAGDRVEIAMGEGDPLAVPLQLQDAQVAIATVGPSTALGSSAFGPLRFRVVQNGVASAWQSVAKVVRLPTITSFKCPAGSGPCTLQGTNLFLINSLGVGGNRMLVADGFTGSTLQVPRAADGRVTLALRDQPDAVAFLAMKD</sequence>
<feature type="signal peptide" evidence="1">
    <location>
        <begin position="1"/>
        <end position="28"/>
    </location>
</feature>
<dbReference type="EMBL" id="JACIJK010000005">
    <property type="protein sequence ID" value="MBB5715210.1"/>
    <property type="molecule type" value="Genomic_DNA"/>
</dbReference>
<proteinExistence type="predicted"/>
<dbReference type="Proteomes" id="UP000546200">
    <property type="component" value="Unassembled WGS sequence"/>
</dbReference>